<organism evidence="1 2">
    <name type="scientific">Corynebacterium canis</name>
    <dbReference type="NCBI Taxonomy" id="679663"/>
    <lineage>
        <taxon>Bacteria</taxon>
        <taxon>Bacillati</taxon>
        <taxon>Actinomycetota</taxon>
        <taxon>Actinomycetes</taxon>
        <taxon>Mycobacteriales</taxon>
        <taxon>Corynebacteriaceae</taxon>
        <taxon>Corynebacterium</taxon>
    </lineage>
</organism>
<keyword evidence="2" id="KW-1185">Reference proteome</keyword>
<dbReference type="Proteomes" id="UP000320791">
    <property type="component" value="Unassembled WGS sequence"/>
</dbReference>
<accession>A0A5C5UM76</accession>
<proteinExistence type="predicted"/>
<comment type="caution">
    <text evidence="1">The sequence shown here is derived from an EMBL/GenBank/DDBJ whole genome shotgun (WGS) entry which is preliminary data.</text>
</comment>
<evidence type="ECO:0000313" key="2">
    <source>
        <dbReference type="Proteomes" id="UP000320791"/>
    </source>
</evidence>
<name>A0A5C5UM76_9CORY</name>
<dbReference type="EMBL" id="VOHM01000005">
    <property type="protein sequence ID" value="TWT26959.1"/>
    <property type="molecule type" value="Genomic_DNA"/>
</dbReference>
<dbReference type="RefSeq" id="WP_146323777.1">
    <property type="nucleotide sequence ID" value="NZ_BAABLR010000015.1"/>
</dbReference>
<sequence>MELLVVDGIVAGLHTLEKGRRQPFDQLTRRENASQLPTRCTFAVSRVQMCLRQILRGRVSPG</sequence>
<evidence type="ECO:0000313" key="1">
    <source>
        <dbReference type="EMBL" id="TWT26959.1"/>
    </source>
</evidence>
<gene>
    <name evidence="1" type="ORF">FRX94_03715</name>
</gene>
<protein>
    <submittedName>
        <fullName evidence="1">Uncharacterized protein</fullName>
    </submittedName>
</protein>
<reference evidence="1 2" key="1">
    <citation type="submission" date="2019-08" db="EMBL/GenBank/DDBJ databases">
        <authorList>
            <person name="Lei W."/>
        </authorList>
    </citation>
    <scope>NUCLEOTIDE SEQUENCE [LARGE SCALE GENOMIC DNA]</scope>
    <source>
        <strain evidence="1 2">CCUG 58627</strain>
    </source>
</reference>
<dbReference type="AlphaFoldDB" id="A0A5C5UM76"/>